<dbReference type="Pfam" id="PF04911">
    <property type="entry name" value="ATP-synt_J"/>
    <property type="match status" value="1"/>
</dbReference>
<dbReference type="HOGENOM" id="CLU_174950_0_0_1"/>
<dbReference type="FunCoup" id="G3AKL2">
    <property type="interactions" value="83"/>
</dbReference>
<dbReference type="GO" id="GO:0045259">
    <property type="term" value="C:proton-transporting ATP synthase complex"/>
    <property type="evidence" value="ECO:0007669"/>
    <property type="project" value="EnsemblFungi"/>
</dbReference>
<evidence type="ECO:0000256" key="1">
    <source>
        <dbReference type="SAM" id="Phobius"/>
    </source>
</evidence>
<dbReference type="EMBL" id="GL996501">
    <property type="protein sequence ID" value="EGW33617.1"/>
    <property type="molecule type" value="Genomic_DNA"/>
</dbReference>
<keyword evidence="1" id="KW-0812">Transmembrane</keyword>
<reference evidence="2 3" key="1">
    <citation type="journal article" date="2011" name="Proc. Natl. Acad. Sci. U.S.A.">
        <title>Comparative genomics of xylose-fermenting fungi for enhanced biofuel production.</title>
        <authorList>
            <person name="Wohlbach D.J."/>
            <person name="Kuo A."/>
            <person name="Sato T.K."/>
            <person name="Potts K.M."/>
            <person name="Salamov A.A."/>
            <person name="LaButti K.M."/>
            <person name="Sun H."/>
            <person name="Clum A."/>
            <person name="Pangilinan J.L."/>
            <person name="Lindquist E.A."/>
            <person name="Lucas S."/>
            <person name="Lapidus A."/>
            <person name="Jin M."/>
            <person name="Gunawan C."/>
            <person name="Balan V."/>
            <person name="Dale B.E."/>
            <person name="Jeffries T.W."/>
            <person name="Zinkel R."/>
            <person name="Barry K.W."/>
            <person name="Grigoriev I.V."/>
            <person name="Gasch A.P."/>
        </authorList>
    </citation>
    <scope>NUCLEOTIDE SEQUENCE [LARGE SCALE GENOMIC DNA]</scope>
    <source>
        <strain evidence="3">NRRL Y-27907 / 11-Y1</strain>
    </source>
</reference>
<dbReference type="GO" id="GO:0033615">
    <property type="term" value="P:mitochondrial proton-transporting ATP synthase complex assembly"/>
    <property type="evidence" value="ECO:0007669"/>
    <property type="project" value="EnsemblFungi"/>
</dbReference>
<keyword evidence="3" id="KW-1185">Reference proteome</keyword>
<dbReference type="GO" id="GO:0005743">
    <property type="term" value="C:mitochondrial inner membrane"/>
    <property type="evidence" value="ECO:0007669"/>
    <property type="project" value="EnsemblFungi"/>
</dbReference>
<feature type="transmembrane region" description="Helical" evidence="1">
    <location>
        <begin position="14"/>
        <end position="31"/>
    </location>
</feature>
<dbReference type="GeneID" id="18873654"/>
<dbReference type="InParanoid" id="G3AKL2"/>
<dbReference type="RefSeq" id="XP_007375132.1">
    <property type="nucleotide sequence ID" value="XM_007375070.1"/>
</dbReference>
<name>G3AKL2_SPAPN</name>
<dbReference type="PANTHER" id="PTHR28060">
    <property type="entry name" value="ATP SYNTHASE SUBUNIT J, MITOCHONDRIAL"/>
    <property type="match status" value="1"/>
</dbReference>
<gene>
    <name evidence="2" type="ORF">SPAPADRAFT_60954</name>
</gene>
<organism evidence="3">
    <name type="scientific">Spathaspora passalidarum (strain NRRL Y-27907 / 11-Y1)</name>
    <dbReference type="NCBI Taxonomy" id="619300"/>
    <lineage>
        <taxon>Eukaryota</taxon>
        <taxon>Fungi</taxon>
        <taxon>Dikarya</taxon>
        <taxon>Ascomycota</taxon>
        <taxon>Saccharomycotina</taxon>
        <taxon>Pichiomycetes</taxon>
        <taxon>Debaryomycetaceae</taxon>
        <taxon>Spathaspora</taxon>
    </lineage>
</organism>
<dbReference type="TCDB" id="8.A.73.2.3">
    <property type="family name" value="the mitochondrial atp synthase stress-responsive protein (masp) family"/>
</dbReference>
<sequence length="63" mass="7147">MALPRYGFPLVKTYWPYFAGAGITYFLIYKASQASMNSAEFINDPRHPRFASGAKVIDLENKD</sequence>
<dbReference type="OMA" id="KPMWPFY"/>
<dbReference type="KEGG" id="spaa:SPAPADRAFT_60954"/>
<evidence type="ECO:0000313" key="2">
    <source>
        <dbReference type="EMBL" id="EGW33617.1"/>
    </source>
</evidence>
<dbReference type="AlphaFoldDB" id="G3AKL2"/>
<protein>
    <submittedName>
        <fullName evidence="2">Subunit I/j of mitochondrial ATP synthase</fullName>
    </submittedName>
</protein>
<dbReference type="STRING" id="619300.G3AKL2"/>
<dbReference type="InterPro" id="IPR006995">
    <property type="entry name" value="ATP_synth_F0_jsu"/>
</dbReference>
<dbReference type="GO" id="GO:0046933">
    <property type="term" value="F:proton-transporting ATP synthase activity, rotational mechanism"/>
    <property type="evidence" value="ECO:0007669"/>
    <property type="project" value="EnsemblFungi"/>
</dbReference>
<accession>G3AKL2</accession>
<keyword evidence="1" id="KW-1133">Transmembrane helix</keyword>
<keyword evidence="1" id="KW-0472">Membrane</keyword>
<dbReference type="Proteomes" id="UP000000709">
    <property type="component" value="Unassembled WGS sequence"/>
</dbReference>
<evidence type="ECO:0000313" key="3">
    <source>
        <dbReference type="Proteomes" id="UP000000709"/>
    </source>
</evidence>
<dbReference type="OrthoDB" id="5520611at2759"/>
<proteinExistence type="predicted"/>
<dbReference type="PANTHER" id="PTHR28060:SF1">
    <property type="entry name" value="ATP SYNTHASE SUBUNIT J, MITOCHONDRIAL"/>
    <property type="match status" value="1"/>
</dbReference>
<dbReference type="eggNOG" id="ENOG502SC94">
    <property type="taxonomic scope" value="Eukaryota"/>
</dbReference>